<evidence type="ECO:0000313" key="2">
    <source>
        <dbReference type="Proteomes" id="UP000030145"/>
    </source>
</evidence>
<name>A0A0A2DR76_9CORY</name>
<evidence type="ECO:0000313" key="1">
    <source>
        <dbReference type="EMBL" id="KGM19346.1"/>
    </source>
</evidence>
<dbReference type="AlphaFoldDB" id="A0A0A2DR76"/>
<protein>
    <submittedName>
        <fullName evidence="1">Uncharacterized protein</fullName>
    </submittedName>
</protein>
<dbReference type="Proteomes" id="UP000030145">
    <property type="component" value="Unassembled WGS sequence"/>
</dbReference>
<organism evidence="1 2">
    <name type="scientific">Corynebacterium auriscanis</name>
    <dbReference type="NCBI Taxonomy" id="99807"/>
    <lineage>
        <taxon>Bacteria</taxon>
        <taxon>Bacillati</taxon>
        <taxon>Actinomycetota</taxon>
        <taxon>Actinomycetes</taxon>
        <taxon>Mycobacteriales</taxon>
        <taxon>Corynebacteriaceae</taxon>
        <taxon>Corynebacterium</taxon>
    </lineage>
</organism>
<dbReference type="EMBL" id="JRVJ01000001">
    <property type="protein sequence ID" value="KGM19346.1"/>
    <property type="molecule type" value="Genomic_DNA"/>
</dbReference>
<keyword evidence="2" id="KW-1185">Reference proteome</keyword>
<comment type="caution">
    <text evidence="1">The sequence shown here is derived from an EMBL/GenBank/DDBJ whole genome shotgun (WGS) entry which is preliminary data.</text>
</comment>
<accession>A0A0A2DR76</accession>
<sequence>MGPKAASNLKDLMYQLRCAAEDVRTAAEEKASHDEIRGLADEVLQLAQSIERIRALGPAEGPAEK</sequence>
<reference evidence="1 2" key="1">
    <citation type="submission" date="2014-10" db="EMBL/GenBank/DDBJ databases">
        <title>Whole Genome sequence of Corynebacterium auriscanis strain CIP 106629.</title>
        <authorList>
            <person name="Hassan S.S."/>
            <person name="Jamal S.B."/>
            <person name="Tiwari S."/>
            <person name="Oliveira L.D.C."/>
            <person name="Souza F."/>
            <person name="Mariano D.C."/>
            <person name="Almeida S."/>
            <person name="Dorella F."/>
            <person name="Pereira F."/>
            <person name="Carvalho A."/>
            <person name="Leal C.A."/>
            <person name="Soares S.D.C."/>
            <person name="Figueiredo H.C."/>
            <person name="Silva A."/>
            <person name="Azevedo V.A."/>
        </authorList>
    </citation>
    <scope>NUCLEOTIDE SEQUENCE [LARGE SCALE GENOMIC DNA]</scope>
    <source>
        <strain evidence="1 2">CIP 106629</strain>
    </source>
</reference>
<proteinExistence type="predicted"/>
<gene>
    <name evidence="1" type="ORF">MA47_00175</name>
</gene>